<organism evidence="2 3">
    <name type="scientific">Melanopsichium pennsylvanicum</name>
    <dbReference type="NCBI Taxonomy" id="63383"/>
    <lineage>
        <taxon>Eukaryota</taxon>
        <taxon>Fungi</taxon>
        <taxon>Dikarya</taxon>
        <taxon>Basidiomycota</taxon>
        <taxon>Ustilaginomycotina</taxon>
        <taxon>Ustilaginomycetes</taxon>
        <taxon>Ustilaginales</taxon>
        <taxon>Ustilaginaceae</taxon>
        <taxon>Melanopsichium</taxon>
    </lineage>
</organism>
<protein>
    <submittedName>
        <fullName evidence="2">Uncharacterized protein</fullName>
    </submittedName>
</protein>
<evidence type="ECO:0000313" key="2">
    <source>
        <dbReference type="EMBL" id="SNX86844.1"/>
    </source>
</evidence>
<name>A0AAJ4XPP2_9BASI</name>
<evidence type="ECO:0000256" key="1">
    <source>
        <dbReference type="SAM" id="MobiDB-lite"/>
    </source>
</evidence>
<feature type="compositionally biased region" description="Polar residues" evidence="1">
    <location>
        <begin position="64"/>
        <end position="77"/>
    </location>
</feature>
<keyword evidence="3" id="KW-1185">Reference proteome</keyword>
<evidence type="ECO:0000313" key="3">
    <source>
        <dbReference type="Proteomes" id="UP001294444"/>
    </source>
</evidence>
<gene>
    <name evidence="2" type="ORF">MEPE_05553</name>
</gene>
<feature type="region of interest" description="Disordered" evidence="1">
    <location>
        <begin position="29"/>
        <end position="99"/>
    </location>
</feature>
<proteinExistence type="predicted"/>
<dbReference type="AlphaFoldDB" id="A0AAJ4XPP2"/>
<feature type="compositionally biased region" description="Pro residues" evidence="1">
    <location>
        <begin position="81"/>
        <end position="91"/>
    </location>
</feature>
<dbReference type="EMBL" id="OAPG01000016">
    <property type="protein sequence ID" value="SNX86844.1"/>
    <property type="molecule type" value="Genomic_DNA"/>
</dbReference>
<accession>A0AAJ4XPP2</accession>
<comment type="caution">
    <text evidence="2">The sequence shown here is derived from an EMBL/GenBank/DDBJ whole genome shotgun (WGS) entry which is preliminary data.</text>
</comment>
<sequence length="99" mass="10738">MQYLALMHPTDQKIGPTLTLLSFVTKTNISESAQSSSSSSSSSPPPPPTANTDYTVKTVHRINQHPSLTFTNSTTQRLSPHDPPLTTPPPSSIFTRAYV</sequence>
<dbReference type="Proteomes" id="UP001294444">
    <property type="component" value="Unassembled WGS sequence"/>
</dbReference>
<reference evidence="2" key="1">
    <citation type="submission" date="2023-10" db="EMBL/GenBank/DDBJ databases">
        <authorList>
            <person name="Guldener U."/>
        </authorList>
    </citation>
    <scope>NUCLEOTIDE SEQUENCE</scope>
    <source>
        <strain evidence="2">Mp4</strain>
    </source>
</reference>